<dbReference type="RefSeq" id="WP_166858139.1">
    <property type="nucleotide sequence ID" value="NZ_CP063989.1"/>
</dbReference>
<evidence type="ECO:0000259" key="3">
    <source>
        <dbReference type="Pfam" id="PF08279"/>
    </source>
</evidence>
<dbReference type="Gene3D" id="1.10.10.10">
    <property type="entry name" value="Winged helix-like DNA-binding domain superfamily/Winged helix DNA-binding domain"/>
    <property type="match status" value="1"/>
</dbReference>
<proteinExistence type="predicted"/>
<gene>
    <name evidence="4" type="ORF">ID810_11915</name>
</gene>
<dbReference type="SUPFAM" id="SSF75500">
    <property type="entry name" value="Putative transcriptional regulator TM1602, C-terminal domain"/>
    <property type="match status" value="1"/>
</dbReference>
<feature type="binding site" evidence="1">
    <location>
        <position position="75"/>
    </location>
    <ligand>
        <name>Ni(2+)</name>
        <dbReference type="ChEBI" id="CHEBI:49786"/>
    </ligand>
</feature>
<evidence type="ECO:0000256" key="1">
    <source>
        <dbReference type="PIRSR" id="PIRSR037847-1"/>
    </source>
</evidence>
<dbReference type="PANTHER" id="PTHR40068">
    <property type="entry name" value="TRANSCRIPTION REPRESSOR NIAR-RELATED"/>
    <property type="match status" value="1"/>
</dbReference>
<dbReference type="PANTHER" id="PTHR40068:SF1">
    <property type="entry name" value="TRANSCRIPTION REPRESSOR NIAR-RELATED"/>
    <property type="match status" value="1"/>
</dbReference>
<feature type="domain" description="Helix-turn-helix type 11" evidence="3">
    <location>
        <begin position="6"/>
        <end position="58"/>
    </location>
</feature>
<evidence type="ECO:0000313" key="5">
    <source>
        <dbReference type="Proteomes" id="UP000594637"/>
    </source>
</evidence>
<dbReference type="EMBL" id="CP063989">
    <property type="protein sequence ID" value="QPL05383.1"/>
    <property type="molecule type" value="Genomic_DNA"/>
</dbReference>
<dbReference type="InterPro" id="IPR036390">
    <property type="entry name" value="WH_DNA-bd_sf"/>
</dbReference>
<feature type="binding site" evidence="1">
    <location>
        <position position="83"/>
    </location>
    <ligand>
        <name>Ni(2+)</name>
        <dbReference type="ChEBI" id="CHEBI:49786"/>
    </ligand>
</feature>
<dbReference type="InterPro" id="IPR013196">
    <property type="entry name" value="HTH_11"/>
</dbReference>
<dbReference type="KEGG" id="arep:ID810_11915"/>
<feature type="domain" description="3H" evidence="2">
    <location>
        <begin position="72"/>
        <end position="165"/>
    </location>
</feature>
<sequence length="169" mass="18225">MEAARRRERILERLNAAGTPVPASTLGSELGVSRQIVVGDVALLRAAGQAIRATNRGYVLAHPTTRARRSFHVTHDRDLLDAELSAIIDAGGTMVDLSIPHAAYGRVTVDLLVRDQEDIAQLLEQLGRSPLLSELTNGYHSHTVEADDEATLDAVHTALDALGILVHED</sequence>
<keyword evidence="1" id="KW-0479">Metal-binding</keyword>
<protein>
    <submittedName>
        <fullName evidence="4">Transcription repressor NadR</fullName>
    </submittedName>
</protein>
<keyword evidence="1" id="KW-0533">Nickel</keyword>
<feature type="binding site" evidence="1">
    <location>
        <position position="140"/>
    </location>
    <ligand>
        <name>Ni(2+)</name>
        <dbReference type="ChEBI" id="CHEBI:49786"/>
    </ligand>
</feature>
<dbReference type="InterPro" id="IPR004173">
    <property type="entry name" value="3H_domain"/>
</dbReference>
<evidence type="ECO:0000259" key="2">
    <source>
        <dbReference type="Pfam" id="PF02829"/>
    </source>
</evidence>
<keyword evidence="5" id="KW-1185">Reference proteome</keyword>
<organism evidence="4 5">
    <name type="scientific">Actinomyces respiraculi</name>
    <dbReference type="NCBI Taxonomy" id="2744574"/>
    <lineage>
        <taxon>Bacteria</taxon>
        <taxon>Bacillati</taxon>
        <taxon>Actinomycetota</taxon>
        <taxon>Actinomycetes</taxon>
        <taxon>Actinomycetales</taxon>
        <taxon>Actinomycetaceae</taxon>
        <taxon>Actinomyces</taxon>
    </lineage>
</organism>
<dbReference type="SUPFAM" id="SSF46785">
    <property type="entry name" value="Winged helix' DNA-binding domain"/>
    <property type="match status" value="1"/>
</dbReference>
<dbReference type="InterPro" id="IPR026043">
    <property type="entry name" value="NadR"/>
</dbReference>
<dbReference type="AlphaFoldDB" id="A0A7T0LL69"/>
<dbReference type="Proteomes" id="UP000594637">
    <property type="component" value="Chromosome"/>
</dbReference>
<name>A0A7T0LL69_9ACTO</name>
<evidence type="ECO:0000313" key="4">
    <source>
        <dbReference type="EMBL" id="QPL05383.1"/>
    </source>
</evidence>
<dbReference type="Pfam" id="PF08279">
    <property type="entry name" value="HTH_11"/>
    <property type="match status" value="1"/>
</dbReference>
<dbReference type="GO" id="GO:0046872">
    <property type="term" value="F:metal ion binding"/>
    <property type="evidence" value="ECO:0007669"/>
    <property type="project" value="UniProtKB-KW"/>
</dbReference>
<dbReference type="Pfam" id="PF02829">
    <property type="entry name" value="3H"/>
    <property type="match status" value="1"/>
</dbReference>
<dbReference type="InterPro" id="IPR036388">
    <property type="entry name" value="WH-like_DNA-bd_sf"/>
</dbReference>
<dbReference type="Gene3D" id="3.30.1340.20">
    <property type="entry name" value="3H domain"/>
    <property type="match status" value="1"/>
</dbReference>
<dbReference type="PIRSF" id="PIRSF037847">
    <property type="entry name" value="NiaR"/>
    <property type="match status" value="1"/>
</dbReference>
<feature type="binding site" evidence="1">
    <location>
        <position position="142"/>
    </location>
    <ligand>
        <name>Ni(2+)</name>
        <dbReference type="ChEBI" id="CHEBI:49786"/>
    </ligand>
</feature>
<accession>A0A7T0LL69</accession>
<dbReference type="InterPro" id="IPR035922">
    <property type="entry name" value="3H_dom_sf"/>
</dbReference>
<reference evidence="4 5" key="1">
    <citation type="submission" date="2020-11" db="EMBL/GenBank/DDBJ databases">
        <title>Actinomyces sp. ZJ750.</title>
        <authorList>
            <person name="Zhou J."/>
        </authorList>
    </citation>
    <scope>NUCLEOTIDE SEQUENCE [LARGE SCALE GENOMIC DNA]</scope>
    <source>
        <strain evidence="4 5">ZJ750</strain>
    </source>
</reference>